<dbReference type="AlphaFoldDB" id="D2QY28"/>
<proteinExistence type="predicted"/>
<protein>
    <submittedName>
        <fullName evidence="1">Uncharacterized protein</fullName>
    </submittedName>
</protein>
<dbReference type="Proteomes" id="UP000001887">
    <property type="component" value="Chromosome"/>
</dbReference>
<dbReference type="KEGG" id="psl:Psta_3442"/>
<sequence length="70" mass="8288">MELPFATSHLSRIGVKVNGKFFNVRPKRLRVAIREALIRITSFYMGDIPERTWIETSTNKNLWRSIRVLR</sequence>
<evidence type="ECO:0000313" key="2">
    <source>
        <dbReference type="Proteomes" id="UP000001887"/>
    </source>
</evidence>
<accession>D2QY28</accession>
<name>D2QY28_PIRSD</name>
<keyword evidence="2" id="KW-1185">Reference proteome</keyword>
<dbReference type="EMBL" id="CP001848">
    <property type="protein sequence ID" value="ADB18105.1"/>
    <property type="molecule type" value="Genomic_DNA"/>
</dbReference>
<reference evidence="1 2" key="1">
    <citation type="journal article" date="2009" name="Stand. Genomic Sci.">
        <title>Complete genome sequence of Pirellula staleyi type strain (ATCC 27377).</title>
        <authorList>
            <person name="Clum A."/>
            <person name="Tindall B.J."/>
            <person name="Sikorski J."/>
            <person name="Ivanova N."/>
            <person name="Mavrommatis K."/>
            <person name="Lucas S."/>
            <person name="Glavina del Rio T."/>
            <person name="Nolan M."/>
            <person name="Chen F."/>
            <person name="Tice H."/>
            <person name="Pitluck S."/>
            <person name="Cheng J.F."/>
            <person name="Chertkov O."/>
            <person name="Brettin T."/>
            <person name="Han C."/>
            <person name="Detter J.C."/>
            <person name="Kuske C."/>
            <person name="Bruce D."/>
            <person name="Goodwin L."/>
            <person name="Ovchinikova G."/>
            <person name="Pati A."/>
            <person name="Mikhailova N."/>
            <person name="Chen A."/>
            <person name="Palaniappan K."/>
            <person name="Land M."/>
            <person name="Hauser L."/>
            <person name="Chang Y.J."/>
            <person name="Jeffries C.D."/>
            <person name="Chain P."/>
            <person name="Rohde M."/>
            <person name="Goker M."/>
            <person name="Bristow J."/>
            <person name="Eisen J.A."/>
            <person name="Markowitz V."/>
            <person name="Hugenholtz P."/>
            <person name="Kyrpides N.C."/>
            <person name="Klenk H.P."/>
            <person name="Lapidus A."/>
        </authorList>
    </citation>
    <scope>NUCLEOTIDE SEQUENCE [LARGE SCALE GENOMIC DNA]</scope>
    <source>
        <strain evidence="2">ATCC 27377 / DSM 6068 / ICPB 4128</strain>
    </source>
</reference>
<dbReference type="STRING" id="530564.Psta_3442"/>
<organism evidence="1 2">
    <name type="scientific">Pirellula staleyi (strain ATCC 27377 / DSM 6068 / ICPB 4128)</name>
    <name type="common">Pirella staleyi</name>
    <dbReference type="NCBI Taxonomy" id="530564"/>
    <lineage>
        <taxon>Bacteria</taxon>
        <taxon>Pseudomonadati</taxon>
        <taxon>Planctomycetota</taxon>
        <taxon>Planctomycetia</taxon>
        <taxon>Pirellulales</taxon>
        <taxon>Pirellulaceae</taxon>
        <taxon>Pirellula</taxon>
    </lineage>
</organism>
<gene>
    <name evidence="1" type="ordered locus">Psta_3442</name>
</gene>
<dbReference type="HOGENOM" id="CLU_2754387_0_0_0"/>
<evidence type="ECO:0000313" key="1">
    <source>
        <dbReference type="EMBL" id="ADB18105.1"/>
    </source>
</evidence>